<dbReference type="SUPFAM" id="SSF51395">
    <property type="entry name" value="FMN-linked oxidoreductases"/>
    <property type="match status" value="1"/>
</dbReference>
<accession>A0AAV6TL98</accession>
<dbReference type="Proteomes" id="UP000827092">
    <property type="component" value="Unassembled WGS sequence"/>
</dbReference>
<gene>
    <name evidence="4" type="ORF">JTE90_023765</name>
</gene>
<dbReference type="AlphaFoldDB" id="A0AAV6TL98"/>
<evidence type="ECO:0000256" key="1">
    <source>
        <dbReference type="ARBA" id="ARBA00001917"/>
    </source>
</evidence>
<dbReference type="InterPro" id="IPR000262">
    <property type="entry name" value="FMN-dep_DH"/>
</dbReference>
<sequence length="98" mass="10350">MEALPGISRALEGSGVEVYTDGGVRWGSDVFKLLALGARAVFIGRPNLWGLAHSGEGGVRAVLNILKSELDKTMHLAGCKCIADIGPHLIAKRPIAKM</sequence>
<dbReference type="GO" id="GO:0005782">
    <property type="term" value="C:peroxisomal matrix"/>
    <property type="evidence" value="ECO:0007669"/>
    <property type="project" value="TreeGrafter"/>
</dbReference>
<dbReference type="EMBL" id="JAFNEN010002929">
    <property type="protein sequence ID" value="KAG8172246.1"/>
    <property type="molecule type" value="Genomic_DNA"/>
</dbReference>
<dbReference type="PROSITE" id="PS51349">
    <property type="entry name" value="FMN_HYDROXY_ACID_DH_2"/>
    <property type="match status" value="1"/>
</dbReference>
<organism evidence="4 5">
    <name type="scientific">Oedothorax gibbosus</name>
    <dbReference type="NCBI Taxonomy" id="931172"/>
    <lineage>
        <taxon>Eukaryota</taxon>
        <taxon>Metazoa</taxon>
        <taxon>Ecdysozoa</taxon>
        <taxon>Arthropoda</taxon>
        <taxon>Chelicerata</taxon>
        <taxon>Arachnida</taxon>
        <taxon>Araneae</taxon>
        <taxon>Araneomorphae</taxon>
        <taxon>Entelegynae</taxon>
        <taxon>Araneoidea</taxon>
        <taxon>Linyphiidae</taxon>
        <taxon>Erigoninae</taxon>
        <taxon>Oedothorax</taxon>
    </lineage>
</organism>
<reference evidence="4 5" key="1">
    <citation type="journal article" date="2022" name="Nat. Ecol. Evol.">
        <title>A masculinizing supergene underlies an exaggerated male reproductive morph in a spider.</title>
        <authorList>
            <person name="Hendrickx F."/>
            <person name="De Corte Z."/>
            <person name="Sonet G."/>
            <person name="Van Belleghem S.M."/>
            <person name="Kostlbacher S."/>
            <person name="Vangestel C."/>
        </authorList>
    </citation>
    <scope>NUCLEOTIDE SEQUENCE [LARGE SCALE GENOMIC DNA]</scope>
    <source>
        <strain evidence="4">W744_W776</strain>
    </source>
</reference>
<dbReference type="Pfam" id="PF01070">
    <property type="entry name" value="FMN_dh"/>
    <property type="match status" value="1"/>
</dbReference>
<dbReference type="PANTHER" id="PTHR10578">
    <property type="entry name" value="S -2-HYDROXY-ACID OXIDASE-RELATED"/>
    <property type="match status" value="1"/>
</dbReference>
<dbReference type="InterPro" id="IPR013785">
    <property type="entry name" value="Aldolase_TIM"/>
</dbReference>
<evidence type="ECO:0000259" key="3">
    <source>
        <dbReference type="PROSITE" id="PS51349"/>
    </source>
</evidence>
<dbReference type="GO" id="GO:0001561">
    <property type="term" value="P:fatty acid alpha-oxidation"/>
    <property type="evidence" value="ECO:0007669"/>
    <property type="project" value="TreeGrafter"/>
</dbReference>
<keyword evidence="2" id="KW-0560">Oxidoreductase</keyword>
<keyword evidence="5" id="KW-1185">Reference proteome</keyword>
<feature type="domain" description="FMN hydroxy acid dehydrogenase" evidence="3">
    <location>
        <begin position="1"/>
        <end position="95"/>
    </location>
</feature>
<name>A0AAV6TL98_9ARAC</name>
<proteinExistence type="predicted"/>
<dbReference type="InterPro" id="IPR037396">
    <property type="entry name" value="FMN_HAD"/>
</dbReference>
<evidence type="ECO:0000313" key="5">
    <source>
        <dbReference type="Proteomes" id="UP000827092"/>
    </source>
</evidence>
<evidence type="ECO:0000313" key="4">
    <source>
        <dbReference type="EMBL" id="KAG8172246.1"/>
    </source>
</evidence>
<dbReference type="PANTHER" id="PTHR10578:SF149">
    <property type="entry name" value="2-HYDROXYACID OXIDASE 2"/>
    <property type="match status" value="1"/>
</dbReference>
<comment type="caution">
    <text evidence="4">The sequence shown here is derived from an EMBL/GenBank/DDBJ whole genome shotgun (WGS) entry which is preliminary data.</text>
</comment>
<protein>
    <recommendedName>
        <fullName evidence="3">FMN hydroxy acid dehydrogenase domain-containing protein</fullName>
    </recommendedName>
</protein>
<dbReference type="GO" id="GO:0003973">
    <property type="term" value="F:(S)-2-hydroxy-acid oxidase activity"/>
    <property type="evidence" value="ECO:0007669"/>
    <property type="project" value="TreeGrafter"/>
</dbReference>
<evidence type="ECO:0000256" key="2">
    <source>
        <dbReference type="ARBA" id="ARBA00023002"/>
    </source>
</evidence>
<dbReference type="Gene3D" id="3.20.20.70">
    <property type="entry name" value="Aldolase class I"/>
    <property type="match status" value="1"/>
</dbReference>
<comment type="cofactor">
    <cofactor evidence="1">
        <name>FMN</name>
        <dbReference type="ChEBI" id="CHEBI:58210"/>
    </cofactor>
</comment>